<dbReference type="InParanoid" id="V4T9I0"/>
<dbReference type="InterPro" id="IPR011009">
    <property type="entry name" value="Kinase-like_dom_sf"/>
</dbReference>
<evidence type="ECO:0000256" key="6">
    <source>
        <dbReference type="ARBA" id="ARBA00022737"/>
    </source>
</evidence>
<evidence type="ECO:0000259" key="16">
    <source>
        <dbReference type="PROSITE" id="PS50011"/>
    </source>
</evidence>
<dbReference type="PANTHER" id="PTHR48056">
    <property type="entry name" value="LRR RECEPTOR-LIKE SERINE/THREONINE-PROTEIN KINASE-RELATED"/>
    <property type="match status" value="1"/>
</dbReference>
<dbReference type="FunFam" id="3.80.10.10:FF:000297">
    <property type="entry name" value="Leucine-rich repeat receptor-like protein kinase PXL1"/>
    <property type="match status" value="1"/>
</dbReference>
<feature type="compositionally biased region" description="Polar residues" evidence="14">
    <location>
        <begin position="1475"/>
        <end position="1484"/>
    </location>
</feature>
<dbReference type="InterPro" id="IPR000719">
    <property type="entry name" value="Prot_kinase_dom"/>
</dbReference>
<dbReference type="InterPro" id="IPR017441">
    <property type="entry name" value="Protein_kinase_ATP_BS"/>
</dbReference>
<dbReference type="OMA" id="QIFIFFC"/>
<feature type="region of interest" description="Disordered" evidence="14">
    <location>
        <begin position="1450"/>
        <end position="1484"/>
    </location>
</feature>
<dbReference type="GO" id="GO:0033612">
    <property type="term" value="F:receptor serine/threonine kinase binding"/>
    <property type="evidence" value="ECO:0007669"/>
    <property type="project" value="TreeGrafter"/>
</dbReference>
<dbReference type="Pfam" id="PF08263">
    <property type="entry name" value="LRRNT_2"/>
    <property type="match status" value="1"/>
</dbReference>
<keyword evidence="3" id="KW-0433">Leucine-rich repeat</keyword>
<dbReference type="SUPFAM" id="SSF48613">
    <property type="entry name" value="Heme oxygenase-like"/>
    <property type="match status" value="1"/>
</dbReference>
<feature type="binding site" evidence="13">
    <location>
        <position position="1232"/>
    </location>
    <ligand>
        <name>ATP</name>
        <dbReference type="ChEBI" id="CHEBI:30616"/>
    </ligand>
</feature>
<keyword evidence="18" id="KW-1185">Reference proteome</keyword>
<dbReference type="Gene3D" id="1.20.910.10">
    <property type="entry name" value="Heme oxygenase-like"/>
    <property type="match status" value="1"/>
</dbReference>
<evidence type="ECO:0000313" key="18">
    <source>
        <dbReference type="Proteomes" id="UP000030687"/>
    </source>
</evidence>
<comment type="subcellular location">
    <subcellularLocation>
        <location evidence="1">Membrane</location>
    </subcellularLocation>
</comment>
<dbReference type="InterPro" id="IPR023214">
    <property type="entry name" value="HAD_sf"/>
</dbReference>
<keyword evidence="5 15" id="KW-0812">Transmembrane</keyword>
<dbReference type="GO" id="GO:0004672">
    <property type="term" value="F:protein kinase activity"/>
    <property type="evidence" value="ECO:0007669"/>
    <property type="project" value="InterPro"/>
</dbReference>
<accession>V4T9I0</accession>
<dbReference type="PROSITE" id="PS00107">
    <property type="entry name" value="PROTEIN_KINASE_ATP"/>
    <property type="match status" value="1"/>
</dbReference>
<keyword evidence="9 13" id="KW-0067">ATP-binding</keyword>
<protein>
    <recommendedName>
        <fullName evidence="16">Protein kinase domain-containing protein</fullName>
    </recommendedName>
</protein>
<evidence type="ECO:0000256" key="11">
    <source>
        <dbReference type="ARBA" id="ARBA00023136"/>
    </source>
</evidence>
<evidence type="ECO:0000256" key="7">
    <source>
        <dbReference type="ARBA" id="ARBA00022741"/>
    </source>
</evidence>
<dbReference type="SUPFAM" id="SSF52047">
    <property type="entry name" value="RNI-like"/>
    <property type="match status" value="1"/>
</dbReference>
<dbReference type="SUPFAM" id="SSF56112">
    <property type="entry name" value="Protein kinase-like (PK-like)"/>
    <property type="match status" value="1"/>
</dbReference>
<dbReference type="eggNOG" id="ENOG502QPWI">
    <property type="taxonomic scope" value="Eukaryota"/>
</dbReference>
<evidence type="ECO:0000256" key="3">
    <source>
        <dbReference type="ARBA" id="ARBA00022614"/>
    </source>
</evidence>
<dbReference type="InterPro" id="IPR016084">
    <property type="entry name" value="Haem_Oase-like_multi-hlx"/>
</dbReference>
<dbReference type="InterPro" id="IPR004305">
    <property type="entry name" value="Thiaminase-2/PQQC"/>
</dbReference>
<comment type="similarity">
    <text evidence="2">Belongs to the protein kinase superfamily. Ser/Thr protein kinase family.</text>
</comment>
<dbReference type="Proteomes" id="UP000030687">
    <property type="component" value="Unassembled WGS sequence"/>
</dbReference>
<dbReference type="FunFam" id="3.80.10.10:FF:000825">
    <property type="entry name" value="MDIS1-interacting receptor like kinase 1"/>
    <property type="match status" value="1"/>
</dbReference>
<dbReference type="SUPFAM" id="SSF56784">
    <property type="entry name" value="HAD-like"/>
    <property type="match status" value="1"/>
</dbReference>
<evidence type="ECO:0000256" key="5">
    <source>
        <dbReference type="ARBA" id="ARBA00022692"/>
    </source>
</evidence>
<dbReference type="InterPro" id="IPR001611">
    <property type="entry name" value="Leu-rich_rpt"/>
</dbReference>
<dbReference type="CDD" id="cd19368">
    <property type="entry name" value="TenA_C_AtTH2-like"/>
    <property type="match status" value="1"/>
</dbReference>
<keyword evidence="11 15" id="KW-0472">Membrane</keyword>
<sequence length="1484" mass="163957">MGEADEGGIARKWWIKFKDESVFAKYTPFFVCLASGSLNCDTFMHFISQDVHFLKAFALAYELAEECADDEEDKLAIRKLRKRESLVQEWGFELPEEIITDDATVKCTDFLLSTASGKVEGEKVLGKIETPFEKIKVAAYTLSAISPCMRLFEVIAKEIQALLNPDDGSHLYKKWIDYYCSQSFQESALQTEELLDKLSVLLTGEELEVIKKLYYKAIKLHVNFFAAQPVKQQTTVPLSWVKDPVEGHLTLFCDFDWTCTAFDSSSILAELAIVTAQKSDPDQSEGKLTRMSSADLRNTWDVLSTKYTEEYEQCIESIMSSEAVAEFEYEGLREALKQLAYFEKKENSRVVQSGVLKGLNLEDIKRASQHLIFQDGCRRFFQNTIKSTNFKTDVHVLSYCWCGDLIRSAFASGDLNAFRVHSNELVYEESISTGEIVNKLESPLEKLQAFNDILKDHSNDEQNLTVYIGGSPGDLLCLLEADIGIVIGSSSSLRRLGDHFGVSFVPLFSSLVERQKELLKILLLVLCFYCYIGCTCFGSAKVVAKTALNDELLALLSIKAGLVDPLNSLHDWKLPSAHCNWTGVWCNSNGAVEKLDLSHMNLSGCVSDHFQRLKSLTSLNFFDVSQNFLNGSFPAGLGGAAGLTFLNASGNNFSGFLPEDLGNATSLETLDLRGSFFQGSIPVSFKNLQKLKFLGLSGNNLTGKIPRELGQLSSMETMILAYNEFEGEIPVEFGNLTNLKYLDLAVGNLGGKIPAELGRLELLEIMFLYQNNFQGRLPAEIGNITSLQLLDLSYNMLSHEIPAEITQLKNLQLLNLMCNQLSGHVPAGLGGLTQLEVLELWNNSLSGPLPVDLGKNSPLQWLDLSSNSFSGEIPASLCNGGNLTKLILFNNAFSGPISVSLSTCHSLVRVRMQNNQLSGTIPVGFGRLEKLQRLELANNSLTGGITDDIASSTSLSFIDISRNHLRSSLPSTILSIPNLQTFIVSNNNLVGEIPDQFQDCPSLSVLDLSSNYFSGSIPSSIASCAKLVNLNLRNNQLTGDIPKAISMMPTLAILDLSNNSLTGGIPENFGASPALEVLNVSYNRLEGPVPANGVLRTINPGDLVGNAGLCGGVLHPCSRYSPIASSHRSLHAKHIIAGWMIAISSLFAVGIAVFGARSLYKRWNANGSCFEEKLEMGKGEWPWRLMAFQRLGFTSADILACIRESNVIGMGATGIVYKAEMPRLNTIVAVKKLWRSRADLETESSGDFVGEVNVLGKLDRLSLHGKQAGRLLVDWVSRYNIALGVAQGLAYLHHDCYPPIIHRDIKSNNILLDSNLEPRIADFGLARMMIRKNETVSMVAGSYGYIAPEYGYTLKVDEKIDIYSFGVVLLELLTGRRPLDPEFGESVDIVEWIRMKIRDNRNLEEALDPNVGNCKHVQEEMLLVLRIAFLCTAKLPKDRPSMRDVITMLGEAKPRRKSSSNNDNRYENNKEKLVFSTSPVSGLV</sequence>
<dbReference type="FunFam" id="3.80.10.10:FF:000383">
    <property type="entry name" value="Leucine-rich repeat receptor protein kinase EMS1"/>
    <property type="match status" value="1"/>
</dbReference>
<evidence type="ECO:0000313" key="17">
    <source>
        <dbReference type="EMBL" id="ESR56968.1"/>
    </source>
</evidence>
<dbReference type="PROSITE" id="PS50011">
    <property type="entry name" value="PROTEIN_KINASE_DOM"/>
    <property type="match status" value="1"/>
</dbReference>
<dbReference type="SMART" id="SM00220">
    <property type="entry name" value="S_TKc"/>
    <property type="match status" value="1"/>
</dbReference>
<dbReference type="SMART" id="SM00369">
    <property type="entry name" value="LRR_TYP"/>
    <property type="match status" value="6"/>
</dbReference>
<dbReference type="Gene3D" id="1.10.510.10">
    <property type="entry name" value="Transferase(Phosphotransferase) domain 1"/>
    <property type="match status" value="1"/>
</dbReference>
<dbReference type="Gene3D" id="3.30.200.20">
    <property type="entry name" value="Phosphorylase Kinase, domain 1"/>
    <property type="match status" value="1"/>
</dbReference>
<proteinExistence type="inferred from homology"/>
<evidence type="ECO:0000256" key="9">
    <source>
        <dbReference type="ARBA" id="ARBA00022840"/>
    </source>
</evidence>
<keyword evidence="4" id="KW-0808">Transferase</keyword>
<evidence type="ECO:0000256" key="2">
    <source>
        <dbReference type="ARBA" id="ARBA00008684"/>
    </source>
</evidence>
<dbReference type="InterPro" id="IPR032675">
    <property type="entry name" value="LRR_dom_sf"/>
</dbReference>
<dbReference type="FunCoup" id="V4T9I0">
    <property type="interactions" value="613"/>
</dbReference>
<dbReference type="GO" id="GO:0005524">
    <property type="term" value="F:ATP binding"/>
    <property type="evidence" value="ECO:0007669"/>
    <property type="project" value="UniProtKB-UniRule"/>
</dbReference>
<evidence type="ECO:0000256" key="1">
    <source>
        <dbReference type="ARBA" id="ARBA00004370"/>
    </source>
</evidence>
<keyword evidence="10 15" id="KW-1133">Transmembrane helix</keyword>
<dbReference type="FunFam" id="1.10.510.10:FF:000400">
    <property type="entry name" value="MDIS1-interacting receptor like kinase 1"/>
    <property type="match status" value="1"/>
</dbReference>
<feature type="transmembrane region" description="Helical" evidence="15">
    <location>
        <begin position="1136"/>
        <end position="1156"/>
    </location>
</feature>
<evidence type="ECO:0000256" key="4">
    <source>
        <dbReference type="ARBA" id="ARBA00022679"/>
    </source>
</evidence>
<gene>
    <name evidence="17" type="ORF">CICLE_v10023610mg</name>
</gene>
<dbReference type="InterPro" id="IPR036412">
    <property type="entry name" value="HAD-like_sf"/>
</dbReference>
<keyword evidence="6" id="KW-0677">Repeat</keyword>
<dbReference type="Gene3D" id="3.80.10.10">
    <property type="entry name" value="Ribonuclease Inhibitor"/>
    <property type="match status" value="4"/>
</dbReference>
<dbReference type="Pfam" id="PF00560">
    <property type="entry name" value="LRR_1"/>
    <property type="match status" value="5"/>
</dbReference>
<dbReference type="PROSITE" id="PS00108">
    <property type="entry name" value="PROTEIN_KINASE_ST"/>
    <property type="match status" value="1"/>
</dbReference>
<dbReference type="GO" id="GO:0006772">
    <property type="term" value="P:thiamine metabolic process"/>
    <property type="evidence" value="ECO:0007669"/>
    <property type="project" value="UniProtKB-ARBA"/>
</dbReference>
<organism evidence="17 18">
    <name type="scientific">Citrus clementina</name>
    <name type="common">Clementine</name>
    <name type="synonym">Citrus deliciosa x Citrus sinensis</name>
    <dbReference type="NCBI Taxonomy" id="85681"/>
    <lineage>
        <taxon>Eukaryota</taxon>
        <taxon>Viridiplantae</taxon>
        <taxon>Streptophyta</taxon>
        <taxon>Embryophyta</taxon>
        <taxon>Tracheophyta</taxon>
        <taxon>Spermatophyta</taxon>
        <taxon>Magnoliopsida</taxon>
        <taxon>eudicotyledons</taxon>
        <taxon>Gunneridae</taxon>
        <taxon>Pentapetalae</taxon>
        <taxon>rosids</taxon>
        <taxon>malvids</taxon>
        <taxon>Sapindales</taxon>
        <taxon>Rutaceae</taxon>
        <taxon>Aurantioideae</taxon>
        <taxon>Citrus</taxon>
    </lineage>
</organism>
<keyword evidence="12" id="KW-0325">Glycoprotein</keyword>
<dbReference type="Pfam" id="PF13855">
    <property type="entry name" value="LRR_8"/>
    <property type="match status" value="2"/>
</dbReference>
<dbReference type="KEGG" id="cic:CICLE_v10023610mg"/>
<dbReference type="GO" id="GO:0016020">
    <property type="term" value="C:membrane"/>
    <property type="evidence" value="ECO:0007669"/>
    <property type="project" value="UniProtKB-SubCell"/>
</dbReference>
<dbReference type="Gramene" id="ESR56968">
    <property type="protein sequence ID" value="ESR56968"/>
    <property type="gene ID" value="CICLE_v10023610mg"/>
</dbReference>
<evidence type="ECO:0000256" key="13">
    <source>
        <dbReference type="PROSITE-ProRule" id="PRU10141"/>
    </source>
</evidence>
<dbReference type="InterPro" id="IPR003591">
    <property type="entry name" value="Leu-rich_rpt_typical-subtyp"/>
</dbReference>
<evidence type="ECO:0000256" key="14">
    <source>
        <dbReference type="SAM" id="MobiDB-lite"/>
    </source>
</evidence>
<evidence type="ECO:0000256" key="10">
    <source>
        <dbReference type="ARBA" id="ARBA00022989"/>
    </source>
</evidence>
<evidence type="ECO:0000256" key="8">
    <source>
        <dbReference type="ARBA" id="ARBA00022777"/>
    </source>
</evidence>
<dbReference type="SUPFAM" id="SSF52058">
    <property type="entry name" value="L domain-like"/>
    <property type="match status" value="1"/>
</dbReference>
<feature type="compositionally biased region" description="Basic and acidic residues" evidence="14">
    <location>
        <begin position="1464"/>
        <end position="1473"/>
    </location>
</feature>
<dbReference type="EMBL" id="KI536661">
    <property type="protein sequence ID" value="ESR56968.1"/>
    <property type="molecule type" value="Genomic_DNA"/>
</dbReference>
<dbReference type="Pfam" id="PF00069">
    <property type="entry name" value="Pkinase"/>
    <property type="match status" value="1"/>
</dbReference>
<dbReference type="InterPro" id="IPR013210">
    <property type="entry name" value="LRR_N_plant-typ"/>
</dbReference>
<dbReference type="PANTHER" id="PTHR48056:SF26">
    <property type="entry name" value="MDIS1-INTERACTING RECEPTOR LIKE KINASE 1"/>
    <property type="match status" value="1"/>
</dbReference>
<reference evidence="17 18" key="1">
    <citation type="submission" date="2013-10" db="EMBL/GenBank/DDBJ databases">
        <authorList>
            <consortium name="International Citrus Genome Consortium"/>
            <person name="Jenkins J."/>
            <person name="Schmutz J."/>
            <person name="Prochnik S."/>
            <person name="Rokhsar D."/>
            <person name="Gmitter F."/>
            <person name="Ollitrault P."/>
            <person name="Machado M."/>
            <person name="Talon M."/>
            <person name="Wincker P."/>
            <person name="Jaillon O."/>
            <person name="Morgante M."/>
        </authorList>
    </citation>
    <scope>NUCLEOTIDE SEQUENCE</scope>
    <source>
        <strain evidence="18">cv. Clemenules</strain>
    </source>
</reference>
<dbReference type="Pfam" id="PF03070">
    <property type="entry name" value="TENA_THI-4"/>
    <property type="match status" value="1"/>
</dbReference>
<dbReference type="InterPro" id="IPR050647">
    <property type="entry name" value="Plant_LRR-RLKs"/>
</dbReference>
<feature type="domain" description="Protein kinase" evidence="16">
    <location>
        <begin position="1143"/>
        <end position="1456"/>
    </location>
</feature>
<evidence type="ECO:0000256" key="15">
    <source>
        <dbReference type="SAM" id="Phobius"/>
    </source>
</evidence>
<evidence type="ECO:0000256" key="12">
    <source>
        <dbReference type="ARBA" id="ARBA00023180"/>
    </source>
</evidence>
<keyword evidence="7 13" id="KW-0547">Nucleotide-binding</keyword>
<name>V4T9I0_CITCL</name>
<dbReference type="InterPro" id="IPR008271">
    <property type="entry name" value="Ser/Thr_kinase_AS"/>
</dbReference>
<dbReference type="Gene3D" id="3.40.50.1000">
    <property type="entry name" value="HAD superfamily/HAD-like"/>
    <property type="match status" value="1"/>
</dbReference>
<keyword evidence="8" id="KW-0418">Kinase</keyword>